<dbReference type="InterPro" id="IPR050242">
    <property type="entry name" value="JAMM_MPN+_peptidase_M67A"/>
</dbReference>
<accession>A0A9P1FX12</accession>
<evidence type="ECO:0000313" key="4">
    <source>
        <dbReference type="Proteomes" id="UP001152797"/>
    </source>
</evidence>
<dbReference type="SUPFAM" id="SSF102712">
    <property type="entry name" value="JAB1/MPN domain"/>
    <property type="match status" value="1"/>
</dbReference>
<dbReference type="InterPro" id="IPR000555">
    <property type="entry name" value="JAMM/MPN+_dom"/>
</dbReference>
<name>A0A9P1FX12_9DINO</name>
<dbReference type="Gene3D" id="3.40.140.10">
    <property type="entry name" value="Cytidine Deaminase, domain 2"/>
    <property type="match status" value="1"/>
</dbReference>
<evidence type="ECO:0000313" key="3">
    <source>
        <dbReference type="EMBL" id="CAL4776674.1"/>
    </source>
</evidence>
<reference evidence="2" key="1">
    <citation type="submission" date="2022-10" db="EMBL/GenBank/DDBJ databases">
        <authorList>
            <person name="Chen Y."/>
            <person name="Dougan E. K."/>
            <person name="Chan C."/>
            <person name="Rhodes N."/>
            <person name="Thang M."/>
        </authorList>
    </citation>
    <scope>NUCLEOTIDE SEQUENCE</scope>
</reference>
<evidence type="ECO:0000313" key="2">
    <source>
        <dbReference type="EMBL" id="CAI3989362.1"/>
    </source>
</evidence>
<dbReference type="OrthoDB" id="446074at2759"/>
<keyword evidence="4" id="KW-1185">Reference proteome</keyword>
<dbReference type="InterPro" id="IPR037518">
    <property type="entry name" value="MPN"/>
</dbReference>
<dbReference type="EMBL" id="CAMXCT010001360">
    <property type="protein sequence ID" value="CAI3989362.1"/>
    <property type="molecule type" value="Genomic_DNA"/>
</dbReference>
<dbReference type="PANTHER" id="PTHR10410">
    <property type="entry name" value="EUKARYOTIC TRANSLATION INITIATION FACTOR 3 -RELATED"/>
    <property type="match status" value="1"/>
</dbReference>
<dbReference type="EMBL" id="CAMXCT030001360">
    <property type="protein sequence ID" value="CAL4776674.1"/>
    <property type="molecule type" value="Genomic_DNA"/>
</dbReference>
<comment type="caution">
    <text evidence="2">The sequence shown here is derived from an EMBL/GenBank/DDBJ whole genome shotgun (WGS) entry which is preliminary data.</text>
</comment>
<sequence length="240" mass="26581">MHLGSSGRNGNTDVDGQVLLSEHVYHATELEHLESALEVCLAHALITEREEVMGTLDQANGPGMAHWTEIPAGLLLGDVHQSQACVPGARVVRIWSSISLRRSDKRPDRVEIAPEQLVEAVEYAEKLSQVMKRTCRVVGWYHSHPHITCFPSHVDLRTQLQYQSMDLDFVGLIFGVFNYGNFGSTHHDLIAFRALETPKEIQQRNLQVEVVPLCELLSEDEETAAVQCPDFGGAYGGLAG</sequence>
<dbReference type="GO" id="GO:0008237">
    <property type="term" value="F:metallopeptidase activity"/>
    <property type="evidence" value="ECO:0007669"/>
    <property type="project" value="InterPro"/>
</dbReference>
<organism evidence="2">
    <name type="scientific">Cladocopium goreaui</name>
    <dbReference type="NCBI Taxonomy" id="2562237"/>
    <lineage>
        <taxon>Eukaryota</taxon>
        <taxon>Sar</taxon>
        <taxon>Alveolata</taxon>
        <taxon>Dinophyceae</taxon>
        <taxon>Suessiales</taxon>
        <taxon>Symbiodiniaceae</taxon>
        <taxon>Cladocopium</taxon>
    </lineage>
</organism>
<gene>
    <name evidence="2" type="ORF">C1SCF055_LOCUS16443</name>
</gene>
<dbReference type="AlphaFoldDB" id="A0A9P1FX12"/>
<reference evidence="3 4" key="2">
    <citation type="submission" date="2024-05" db="EMBL/GenBank/DDBJ databases">
        <authorList>
            <person name="Chen Y."/>
            <person name="Shah S."/>
            <person name="Dougan E. K."/>
            <person name="Thang M."/>
            <person name="Chan C."/>
        </authorList>
    </citation>
    <scope>NUCLEOTIDE SEQUENCE [LARGE SCALE GENOMIC DNA]</scope>
</reference>
<dbReference type="EMBL" id="CAMXCT020001360">
    <property type="protein sequence ID" value="CAL1142737.1"/>
    <property type="molecule type" value="Genomic_DNA"/>
</dbReference>
<dbReference type="Pfam" id="PF01398">
    <property type="entry name" value="JAB"/>
    <property type="match status" value="1"/>
</dbReference>
<protein>
    <submittedName>
        <fullName evidence="3">Lys-63-specific deubiquitinase BRCC36 (BRCA1-A complex subunit BRCC36) (BRCA1/BRCA2-containing complex subunit 3) (BRCA1/BRCA2-containing complex subunit 36) (BRISC complex subunit BRCC36)</fullName>
    </submittedName>
</protein>
<proteinExistence type="predicted"/>
<dbReference type="PROSITE" id="PS50249">
    <property type="entry name" value="MPN"/>
    <property type="match status" value="1"/>
</dbReference>
<dbReference type="SMART" id="SM00232">
    <property type="entry name" value="JAB_MPN"/>
    <property type="match status" value="1"/>
</dbReference>
<feature type="domain" description="MPN" evidence="1">
    <location>
        <begin position="30"/>
        <end position="193"/>
    </location>
</feature>
<dbReference type="Proteomes" id="UP001152797">
    <property type="component" value="Unassembled WGS sequence"/>
</dbReference>
<evidence type="ECO:0000259" key="1">
    <source>
        <dbReference type="PROSITE" id="PS50249"/>
    </source>
</evidence>